<feature type="compositionally biased region" description="Basic and acidic residues" evidence="1">
    <location>
        <begin position="463"/>
        <end position="488"/>
    </location>
</feature>
<feature type="compositionally biased region" description="Basic and acidic residues" evidence="1">
    <location>
        <begin position="659"/>
        <end position="669"/>
    </location>
</feature>
<keyword evidence="2" id="KW-0472">Membrane</keyword>
<feature type="chain" id="PRO_5003787993" evidence="3">
    <location>
        <begin position="19"/>
        <end position="669"/>
    </location>
</feature>
<protein>
    <submittedName>
        <fullName evidence="4">Uncharacterized protein</fullName>
    </submittedName>
</protein>
<feature type="region of interest" description="Disordered" evidence="1">
    <location>
        <begin position="374"/>
        <end position="396"/>
    </location>
</feature>
<feature type="region of interest" description="Disordered" evidence="1">
    <location>
        <begin position="617"/>
        <end position="669"/>
    </location>
</feature>
<feature type="region of interest" description="Disordered" evidence="1">
    <location>
        <begin position="437"/>
        <end position="497"/>
    </location>
</feature>
<comment type="caution">
    <text evidence="4">The sequence shown here is derived from an EMBL/GenBank/DDBJ whole genome shotgun (WGS) entry which is preliminary data.</text>
</comment>
<dbReference type="HOGENOM" id="CLU_410599_0_0_1"/>
<accession>J6EZF2</accession>
<dbReference type="KEGG" id="tasa:A1Q1_02818"/>
<dbReference type="RefSeq" id="XP_014179522.1">
    <property type="nucleotide sequence ID" value="XM_014324047.1"/>
</dbReference>
<dbReference type="VEuPathDB" id="FungiDB:A1Q1_02818"/>
<name>J6EZF2_TRIAS</name>
<feature type="compositionally biased region" description="Basic residues" evidence="1">
    <location>
        <begin position="536"/>
        <end position="545"/>
    </location>
</feature>
<evidence type="ECO:0000313" key="5">
    <source>
        <dbReference type="Proteomes" id="UP000002748"/>
    </source>
</evidence>
<keyword evidence="2" id="KW-0812">Transmembrane</keyword>
<dbReference type="Proteomes" id="UP000002748">
    <property type="component" value="Unassembled WGS sequence"/>
</dbReference>
<feature type="transmembrane region" description="Helical" evidence="2">
    <location>
        <begin position="405"/>
        <end position="428"/>
    </location>
</feature>
<keyword evidence="2" id="KW-1133">Transmembrane helix</keyword>
<evidence type="ECO:0000256" key="1">
    <source>
        <dbReference type="SAM" id="MobiDB-lite"/>
    </source>
</evidence>
<reference evidence="4 5" key="1">
    <citation type="journal article" date="2012" name="Eukaryot. Cell">
        <title>Draft genome sequence of CBS 2479, the standard type strain of Trichosporon asahii.</title>
        <authorList>
            <person name="Yang R.Y."/>
            <person name="Li H.T."/>
            <person name="Zhu H."/>
            <person name="Zhou G.P."/>
            <person name="Wang M."/>
            <person name="Wang L."/>
        </authorList>
    </citation>
    <scope>NUCLEOTIDE SEQUENCE [LARGE SCALE GENOMIC DNA]</scope>
    <source>
        <strain evidence="5">ATCC 90039 / CBS 2479 / JCM 2466 / KCTC 7840 / NCYC 2677 / UAMH 7654</strain>
    </source>
</reference>
<gene>
    <name evidence="4" type="ORF">A1Q1_02818</name>
</gene>
<dbReference type="AlphaFoldDB" id="J6EZF2"/>
<evidence type="ECO:0000256" key="3">
    <source>
        <dbReference type="SAM" id="SignalP"/>
    </source>
</evidence>
<feature type="signal peptide" evidence="3">
    <location>
        <begin position="1"/>
        <end position="18"/>
    </location>
</feature>
<dbReference type="EMBL" id="ALBS01000210">
    <property type="protein sequence ID" value="EJT48252.1"/>
    <property type="molecule type" value="Genomic_DNA"/>
</dbReference>
<feature type="compositionally biased region" description="Low complexity" evidence="1">
    <location>
        <begin position="622"/>
        <end position="632"/>
    </location>
</feature>
<organism evidence="4 5">
    <name type="scientific">Trichosporon asahii var. asahii (strain ATCC 90039 / CBS 2479 / JCM 2466 / KCTC 7840 / NBRC 103889/ NCYC 2677 / UAMH 7654)</name>
    <name type="common">Yeast</name>
    <dbReference type="NCBI Taxonomy" id="1186058"/>
    <lineage>
        <taxon>Eukaryota</taxon>
        <taxon>Fungi</taxon>
        <taxon>Dikarya</taxon>
        <taxon>Basidiomycota</taxon>
        <taxon>Agaricomycotina</taxon>
        <taxon>Tremellomycetes</taxon>
        <taxon>Trichosporonales</taxon>
        <taxon>Trichosporonaceae</taxon>
        <taxon>Trichosporon</taxon>
    </lineage>
</organism>
<keyword evidence="3" id="KW-0732">Signal</keyword>
<feature type="region of interest" description="Disordered" evidence="1">
    <location>
        <begin position="517"/>
        <end position="557"/>
    </location>
</feature>
<sequence length="669" mass="72256">MAAVLLLVCLFASHGGAAVFIEFNRTIYPINPGLRFSPLYSRYVSRPANPNRQDPSSWALEFDLRNVPHLNDSLYLAGSSPAKVSYTFNGTGMEVFMTPLESGPGSPKVSCLTGGRNNTPADTQVRRYGYNQEMSFAAGKENQTTQYRVDIEFELQQRWAVNNITCTYMLPIDDDHKLDMTEISANATAISPSLPISPRNDTWLSGALDASREALSGNTAPAAMSSSSGRLVDLPPNVTFVSVLGPRYMTQGQGGECRFVFDPPFILRGMTPYDVNYTYVFTGNPYSLKMSSSGDAVGAPRSNWPGGTGEADSELPRVINDVHLLNQQLDPRIRYKFAIVDGADSGAAGANGAAQTPSSCDFTKILLWQSVPDPSRQTNATQASAEGSAGLADARSRSHGMGPGVIAGTVVGVTLGVALLMTLAACLWRRRRRNPYGDLDDIQDDTKATPYVAPLGPASDASLLREESDTSKQPRDASPRRLVRREEDAGALPGDDEVSLEFDVLPPLYREEWNTAVNTRTGEGSRPSGEAVVRPTKGRRPRGPRRVGASNRTDQTPITNEEIKFLGAPVTSNLPGGLGLRHQCLTPEERKRLAGSQVTVRDETSRSSHIVALEDMRLSTRTSFTESSSPGSSEDHKRAGSSQPSGPAVRPSRQAKGKGVMEGEKTPVE</sequence>
<proteinExistence type="predicted"/>
<feature type="compositionally biased region" description="Polar residues" evidence="1">
    <location>
        <begin position="375"/>
        <end position="385"/>
    </location>
</feature>
<evidence type="ECO:0000313" key="4">
    <source>
        <dbReference type="EMBL" id="EJT48252.1"/>
    </source>
</evidence>
<evidence type="ECO:0000256" key="2">
    <source>
        <dbReference type="SAM" id="Phobius"/>
    </source>
</evidence>
<dbReference type="GeneID" id="25986331"/>